<dbReference type="Proteomes" id="UP000789901">
    <property type="component" value="Unassembled WGS sequence"/>
</dbReference>
<proteinExistence type="predicted"/>
<sequence>MYKLYHICDKLTRANNNNILQEVLNNNTDKNAASKRKSLILTETIIQNSKHFKEDSTVSAQQRTKSTILSLKNEKSISKTKNEDIYSSQWAVTRNEAEASQKPILSPKNKNIGARKNLLRGSLLDKTNASSSTQRITEVRKQIYSSFSSKKRPWSDSRSSSKEHSRPNKLVNLDSKAKYTGKENIS</sequence>
<feature type="region of interest" description="Disordered" evidence="1">
    <location>
        <begin position="144"/>
        <end position="186"/>
    </location>
</feature>
<name>A0ABN7VGR9_GIGMA</name>
<gene>
    <name evidence="2" type="ORF">GMARGA_LOCUS18569</name>
</gene>
<reference evidence="2 3" key="1">
    <citation type="submission" date="2021-06" db="EMBL/GenBank/DDBJ databases">
        <authorList>
            <person name="Kallberg Y."/>
            <person name="Tangrot J."/>
            <person name="Rosling A."/>
        </authorList>
    </citation>
    <scope>NUCLEOTIDE SEQUENCE [LARGE SCALE GENOMIC DNA]</scope>
    <source>
        <strain evidence="2 3">120-4 pot B 10/14</strain>
    </source>
</reference>
<evidence type="ECO:0000313" key="3">
    <source>
        <dbReference type="Proteomes" id="UP000789901"/>
    </source>
</evidence>
<dbReference type="EMBL" id="CAJVQB010014925">
    <property type="protein sequence ID" value="CAG8771498.1"/>
    <property type="molecule type" value="Genomic_DNA"/>
</dbReference>
<organism evidence="2 3">
    <name type="scientific">Gigaspora margarita</name>
    <dbReference type="NCBI Taxonomy" id="4874"/>
    <lineage>
        <taxon>Eukaryota</taxon>
        <taxon>Fungi</taxon>
        <taxon>Fungi incertae sedis</taxon>
        <taxon>Mucoromycota</taxon>
        <taxon>Glomeromycotina</taxon>
        <taxon>Glomeromycetes</taxon>
        <taxon>Diversisporales</taxon>
        <taxon>Gigasporaceae</taxon>
        <taxon>Gigaspora</taxon>
    </lineage>
</organism>
<comment type="caution">
    <text evidence="2">The sequence shown here is derived from an EMBL/GenBank/DDBJ whole genome shotgun (WGS) entry which is preliminary data.</text>
</comment>
<feature type="compositionally biased region" description="Basic and acidic residues" evidence="1">
    <location>
        <begin position="153"/>
        <end position="166"/>
    </location>
</feature>
<keyword evidence="3" id="KW-1185">Reference proteome</keyword>
<evidence type="ECO:0000313" key="2">
    <source>
        <dbReference type="EMBL" id="CAG8771498.1"/>
    </source>
</evidence>
<accession>A0ABN7VGR9</accession>
<feature type="compositionally biased region" description="Basic and acidic residues" evidence="1">
    <location>
        <begin position="175"/>
        <end position="186"/>
    </location>
</feature>
<protein>
    <submittedName>
        <fullName evidence="2">23251_t:CDS:1</fullName>
    </submittedName>
</protein>
<evidence type="ECO:0000256" key="1">
    <source>
        <dbReference type="SAM" id="MobiDB-lite"/>
    </source>
</evidence>